<proteinExistence type="inferred from homology"/>
<dbReference type="SUPFAM" id="SSF56784">
    <property type="entry name" value="HAD-like"/>
    <property type="match status" value="1"/>
</dbReference>
<dbReference type="InterPro" id="IPR050365">
    <property type="entry name" value="TIM50"/>
</dbReference>
<evidence type="ECO:0000313" key="4">
    <source>
        <dbReference type="Proteomes" id="UP001642260"/>
    </source>
</evidence>
<comment type="caution">
    <text evidence="3">The sequence shown here is derived from an EMBL/GenBank/DDBJ whole genome shotgun (WGS) entry which is preliminary data.</text>
</comment>
<comment type="subunit">
    <text evidence="1">Component of the TIM23 complex.</text>
</comment>
<keyword evidence="4" id="KW-1185">Reference proteome</keyword>
<dbReference type="EMBL" id="CAKOAT010184043">
    <property type="protein sequence ID" value="CAH8353590.1"/>
    <property type="molecule type" value="Genomic_DNA"/>
</dbReference>
<gene>
    <name evidence="3" type="ORF">ERUC_LOCUS19345</name>
</gene>
<dbReference type="CDD" id="cd07521">
    <property type="entry name" value="HAD_FCP1-like"/>
    <property type="match status" value="1"/>
</dbReference>
<accession>A0ABC8K483</accession>
<comment type="function">
    <text evidence="1">Essential component of the TIM23 complex, a complex that mediates the translocation of transit peptide-containing proteins across the mitochondrial inner membrane.</text>
</comment>
<evidence type="ECO:0000256" key="1">
    <source>
        <dbReference type="RuleBase" id="RU365079"/>
    </source>
</evidence>
<keyword evidence="1" id="KW-0653">Protein transport</keyword>
<dbReference type="Proteomes" id="UP001642260">
    <property type="component" value="Unassembled WGS sequence"/>
</dbReference>
<dbReference type="PROSITE" id="PS50969">
    <property type="entry name" value="FCP1"/>
    <property type="match status" value="1"/>
</dbReference>
<dbReference type="InterPro" id="IPR004274">
    <property type="entry name" value="FCP1_dom"/>
</dbReference>
<dbReference type="InterPro" id="IPR036412">
    <property type="entry name" value="HAD-like_sf"/>
</dbReference>
<evidence type="ECO:0000259" key="2">
    <source>
        <dbReference type="PROSITE" id="PS50969"/>
    </source>
</evidence>
<sequence>MEDDGSASSSSSRDLDVQSPYDRLVALDTNSVDSNETLVHSTLEPCDEVDFTFPVHYNEEEHVVYVRCRPYLKEFMERVSFEIIIFTASQSIYAKQLLNVLDPKRKLFECTVTRVFSLMRSISRLLHSLISLIKRKKVMMKST</sequence>
<reference evidence="3 4" key="1">
    <citation type="submission" date="2022-03" db="EMBL/GenBank/DDBJ databases">
        <authorList>
            <person name="Macdonald S."/>
            <person name="Ahmed S."/>
            <person name="Newling K."/>
        </authorList>
    </citation>
    <scope>NUCLEOTIDE SEQUENCE [LARGE SCALE GENOMIC DNA]</scope>
</reference>
<dbReference type="InterPro" id="IPR023214">
    <property type="entry name" value="HAD_sf"/>
</dbReference>
<evidence type="ECO:0000313" key="3">
    <source>
        <dbReference type="EMBL" id="CAH8353590.1"/>
    </source>
</evidence>
<keyword evidence="1" id="KW-0813">Transport</keyword>
<dbReference type="PANTHER" id="PTHR12210">
    <property type="entry name" value="DULLARD PROTEIN PHOSPHATASE"/>
    <property type="match status" value="1"/>
</dbReference>
<feature type="domain" description="FCP1 homology" evidence="2">
    <location>
        <begin position="23"/>
        <end position="143"/>
    </location>
</feature>
<protein>
    <recommendedName>
        <fullName evidence="1">Mitochondrial import inner membrane translocase subunit TIM50</fullName>
    </recommendedName>
</protein>
<keyword evidence="1" id="KW-0809">Transit peptide</keyword>
<keyword evidence="1" id="KW-0811">Translocation</keyword>
<dbReference type="AlphaFoldDB" id="A0ABC8K483"/>
<organism evidence="3 4">
    <name type="scientific">Eruca vesicaria subsp. sativa</name>
    <name type="common">Garden rocket</name>
    <name type="synonym">Eruca sativa</name>
    <dbReference type="NCBI Taxonomy" id="29727"/>
    <lineage>
        <taxon>Eukaryota</taxon>
        <taxon>Viridiplantae</taxon>
        <taxon>Streptophyta</taxon>
        <taxon>Embryophyta</taxon>
        <taxon>Tracheophyta</taxon>
        <taxon>Spermatophyta</taxon>
        <taxon>Magnoliopsida</taxon>
        <taxon>eudicotyledons</taxon>
        <taxon>Gunneridae</taxon>
        <taxon>Pentapetalae</taxon>
        <taxon>rosids</taxon>
        <taxon>malvids</taxon>
        <taxon>Brassicales</taxon>
        <taxon>Brassicaceae</taxon>
        <taxon>Brassiceae</taxon>
        <taxon>Eruca</taxon>
    </lineage>
</organism>
<comment type="subcellular location">
    <subcellularLocation>
        <location evidence="1">Mitochondrion inner membrane</location>
        <topology evidence="1">Single-pass membrane protein</topology>
    </subcellularLocation>
</comment>
<dbReference type="Gene3D" id="3.40.50.1000">
    <property type="entry name" value="HAD superfamily/HAD-like"/>
    <property type="match status" value="1"/>
</dbReference>
<comment type="similarity">
    <text evidence="1">Belongs to the TIM50 family.</text>
</comment>
<keyword evidence="1" id="KW-0496">Mitochondrion</keyword>
<dbReference type="SMART" id="SM00577">
    <property type="entry name" value="CPDc"/>
    <property type="match status" value="1"/>
</dbReference>
<name>A0ABC8K483_ERUVS</name>
<dbReference type="Pfam" id="PF03031">
    <property type="entry name" value="NIF"/>
    <property type="match status" value="1"/>
</dbReference>
<dbReference type="GO" id="GO:0005744">
    <property type="term" value="C:TIM23 mitochondrial import inner membrane translocase complex"/>
    <property type="evidence" value="ECO:0007669"/>
    <property type="project" value="UniProtKB-UniRule"/>
</dbReference>
<dbReference type="GO" id="GO:0015031">
    <property type="term" value="P:protein transport"/>
    <property type="evidence" value="ECO:0007669"/>
    <property type="project" value="UniProtKB-KW"/>
</dbReference>